<comment type="caution">
    <text evidence="1">The sequence shown here is derived from an EMBL/GenBank/DDBJ whole genome shotgun (WGS) entry which is preliminary data.</text>
</comment>
<organism evidence="1 2">
    <name type="scientific">Aquimarina atlantica</name>
    <dbReference type="NCBI Taxonomy" id="1317122"/>
    <lineage>
        <taxon>Bacteria</taxon>
        <taxon>Pseudomonadati</taxon>
        <taxon>Bacteroidota</taxon>
        <taxon>Flavobacteriia</taxon>
        <taxon>Flavobacteriales</taxon>
        <taxon>Flavobacteriaceae</taxon>
        <taxon>Aquimarina</taxon>
    </lineage>
</organism>
<keyword evidence="2" id="KW-1185">Reference proteome</keyword>
<dbReference type="AlphaFoldDB" id="A0A023BRU1"/>
<name>A0A023BRU1_9FLAO</name>
<reference evidence="1 2" key="1">
    <citation type="submission" date="2014-04" db="EMBL/GenBank/DDBJ databases">
        <title>Aquimarina sp. 22II-S11-z7 Genome Sequencing.</title>
        <authorList>
            <person name="Lai Q."/>
        </authorList>
    </citation>
    <scope>NUCLEOTIDE SEQUENCE [LARGE SCALE GENOMIC DNA]</scope>
    <source>
        <strain evidence="1 2">22II-S11-z7</strain>
    </source>
</reference>
<dbReference type="eggNOG" id="ENOG5033TJM">
    <property type="taxonomic scope" value="Bacteria"/>
</dbReference>
<accession>A0A023BRU1</accession>
<protein>
    <submittedName>
        <fullName evidence="1">Uncharacterized protein</fullName>
    </submittedName>
</protein>
<dbReference type="Proteomes" id="UP000023541">
    <property type="component" value="Unassembled WGS sequence"/>
</dbReference>
<dbReference type="OrthoDB" id="647165at2"/>
<dbReference type="EMBL" id="AQRA01000007">
    <property type="protein sequence ID" value="EZH72705.1"/>
    <property type="molecule type" value="Genomic_DNA"/>
</dbReference>
<proteinExistence type="predicted"/>
<evidence type="ECO:0000313" key="1">
    <source>
        <dbReference type="EMBL" id="EZH72705.1"/>
    </source>
</evidence>
<gene>
    <name evidence="1" type="ORF">ATO12_21445</name>
</gene>
<dbReference type="RefSeq" id="WP_034243965.1">
    <property type="nucleotide sequence ID" value="NZ_AQRA01000007.1"/>
</dbReference>
<dbReference type="STRING" id="1317122.ATO12_21445"/>
<sequence>MSIFPKRAIPGKTVTIHWNFNISALKNVHVFPWVRIGVKDPNGNVTMLFEEHVLGLPDPINEETKQEKQPLKYLNKNVPLLLLADYLSGACKRERLIQILKNIQSGRHYYFTYTIPKNAPIGKYTLVSEVHSSGEIKHSKTAADDFFFVEKITLDKIIEGEKKKAIIMNHSPEKTPVKIVECYQNAQEELKTKVRVFEIEPLQETTLELSSDQEFLLYNEEREVISLTNLSSSYLLRNQQILELRKNDGLTCLLKKDKDEAYQLTPETKQLWDRSNGLLHKDQMSEEEKVIFKEMNSEELIQEITL</sequence>
<evidence type="ECO:0000313" key="2">
    <source>
        <dbReference type="Proteomes" id="UP000023541"/>
    </source>
</evidence>